<dbReference type="Gene3D" id="3.30.160.20">
    <property type="match status" value="1"/>
</dbReference>
<dbReference type="FunFam" id="3.30.160.20:FF:000004">
    <property type="entry name" value="Peptide chain release factor 1"/>
    <property type="match status" value="1"/>
</dbReference>
<dbReference type="InterPro" id="IPR045853">
    <property type="entry name" value="Pep_chain_release_fac_I_sf"/>
</dbReference>
<dbReference type="FunFam" id="3.30.70.1660:FF:000004">
    <property type="entry name" value="Peptide chain release factor 1"/>
    <property type="match status" value="1"/>
</dbReference>
<dbReference type="HAMAP" id="MF_00093">
    <property type="entry name" value="Rel_fac_1"/>
    <property type="match status" value="1"/>
</dbReference>
<evidence type="ECO:0000256" key="8">
    <source>
        <dbReference type="NCBIfam" id="TIGR00019"/>
    </source>
</evidence>
<reference evidence="12 13" key="1">
    <citation type="submission" date="2017-04" db="EMBL/GenBank/DDBJ databases">
        <authorList>
            <person name="Afonso C.L."/>
            <person name="Miller P.J."/>
            <person name="Scott M.A."/>
            <person name="Spackman E."/>
            <person name="Goraichik I."/>
            <person name="Dimitrov K.M."/>
            <person name="Suarez D.L."/>
            <person name="Swayne D.E."/>
        </authorList>
    </citation>
    <scope>NUCLEOTIDE SEQUENCE [LARGE SCALE GENOMIC DNA]</scope>
    <source>
        <strain evidence="12 13">DSM 3385</strain>
    </source>
</reference>
<keyword evidence="4 7" id="KW-0488">Methylation</keyword>
<evidence type="ECO:0000256" key="2">
    <source>
        <dbReference type="ARBA" id="ARBA00004496"/>
    </source>
</evidence>
<dbReference type="Pfam" id="PF03462">
    <property type="entry name" value="PCRF"/>
    <property type="match status" value="1"/>
</dbReference>
<dbReference type="InterPro" id="IPR005139">
    <property type="entry name" value="PCRF"/>
</dbReference>
<dbReference type="NCBIfam" id="NF001859">
    <property type="entry name" value="PRK00591.1"/>
    <property type="match status" value="1"/>
</dbReference>
<evidence type="ECO:0000256" key="9">
    <source>
        <dbReference type="SAM" id="Coils"/>
    </source>
</evidence>
<keyword evidence="13" id="KW-1185">Reference proteome</keyword>
<evidence type="ECO:0000256" key="10">
    <source>
        <dbReference type="SAM" id="MobiDB-lite"/>
    </source>
</evidence>
<accession>A0A1W2BT24</accession>
<dbReference type="PANTHER" id="PTHR43804">
    <property type="entry name" value="LD18447P"/>
    <property type="match status" value="1"/>
</dbReference>
<gene>
    <name evidence="7" type="primary">prfA</name>
    <name evidence="12" type="ORF">SAMN02746065_109115</name>
</gene>
<organism evidence="12 13">
    <name type="scientific">Desulfocicer vacuolatum DSM 3385</name>
    <dbReference type="NCBI Taxonomy" id="1121400"/>
    <lineage>
        <taxon>Bacteria</taxon>
        <taxon>Pseudomonadati</taxon>
        <taxon>Thermodesulfobacteriota</taxon>
        <taxon>Desulfobacteria</taxon>
        <taxon>Desulfobacterales</taxon>
        <taxon>Desulfobacteraceae</taxon>
        <taxon>Desulfocicer</taxon>
    </lineage>
</organism>
<dbReference type="RefSeq" id="WP_084068968.1">
    <property type="nucleotide sequence ID" value="NZ_FWXY01000009.1"/>
</dbReference>
<dbReference type="SMART" id="SM00937">
    <property type="entry name" value="PCRF"/>
    <property type="match status" value="1"/>
</dbReference>
<comment type="PTM">
    <text evidence="7">Methylated by PrmC. Methylation increases the termination efficiency of RF1.</text>
</comment>
<dbReference type="Gene3D" id="6.10.140.1950">
    <property type="match status" value="1"/>
</dbReference>
<evidence type="ECO:0000259" key="11">
    <source>
        <dbReference type="PROSITE" id="PS00745"/>
    </source>
</evidence>
<name>A0A1W2BT24_9BACT</name>
<dbReference type="OrthoDB" id="9806673at2"/>
<dbReference type="GO" id="GO:0016149">
    <property type="term" value="F:translation release factor activity, codon specific"/>
    <property type="evidence" value="ECO:0007669"/>
    <property type="project" value="UniProtKB-UniRule"/>
</dbReference>
<evidence type="ECO:0000256" key="7">
    <source>
        <dbReference type="HAMAP-Rule" id="MF_00093"/>
    </source>
</evidence>
<feature type="coiled-coil region" evidence="9">
    <location>
        <begin position="48"/>
        <end position="93"/>
    </location>
</feature>
<feature type="region of interest" description="Disordered" evidence="10">
    <location>
        <begin position="286"/>
        <end position="308"/>
    </location>
</feature>
<dbReference type="InterPro" id="IPR000352">
    <property type="entry name" value="Pep_chain_release_fac_I"/>
</dbReference>
<keyword evidence="9" id="KW-0175">Coiled coil</keyword>
<dbReference type="STRING" id="1121400.SAMN02746065_109115"/>
<keyword evidence="5 7" id="KW-0963">Cytoplasm</keyword>
<dbReference type="PROSITE" id="PS00745">
    <property type="entry name" value="RF_PROK_I"/>
    <property type="match status" value="1"/>
</dbReference>
<evidence type="ECO:0000256" key="1">
    <source>
        <dbReference type="ARBA" id="ARBA00002986"/>
    </source>
</evidence>
<sequence length="354" mass="39836">MINKLQGIEEHFIKLEQLLSDPDVIGDQVRYQKCLKEHGELTRVVTAFREYKGVREELSDAREMLKDEDLEIQEMAREEVASLTQAVEALEKEIKILLIPKDPRDDKNVILEIRAGTGGEEAGLFAADLFRMYSRFSESRNWTVEIIDSSMAHAGGFKEVVCMVRGKGAYSSFKFESGIHRVQRVPETEAQGRVHTSAVTVAVLPEAQDVELDLNPSDVKVDVFRASGPGGQSVNTTDSAVRLTHLPTGIIATCQDEKSQIKNKIQAMKVLKARILDAMVREQEEKRAAERKGQVGTGDRSGRIRTYNYPQGRMTDHRIGLTLYRLDQIMAGDIQEIIDELTTHHQAELMKESQ</sequence>
<evidence type="ECO:0000256" key="5">
    <source>
        <dbReference type="ARBA" id="ARBA00022490"/>
    </source>
</evidence>
<feature type="domain" description="Prokaryotic-type class I peptide chain release factors" evidence="11">
    <location>
        <begin position="225"/>
        <end position="241"/>
    </location>
</feature>
<comment type="similarity">
    <text evidence="3 7">Belongs to the prokaryotic/mitochondrial release factor family.</text>
</comment>
<dbReference type="InterPro" id="IPR050057">
    <property type="entry name" value="Prokaryotic/Mito_RF"/>
</dbReference>
<evidence type="ECO:0000313" key="12">
    <source>
        <dbReference type="EMBL" id="SMC76137.1"/>
    </source>
</evidence>
<comment type="function">
    <text evidence="1 7">Peptide chain release factor 1 directs the termination of translation in response to the peptide chain termination codons UAG and UAA.</text>
</comment>
<dbReference type="PANTHER" id="PTHR43804:SF7">
    <property type="entry name" value="LD18447P"/>
    <property type="match status" value="1"/>
</dbReference>
<dbReference type="AlphaFoldDB" id="A0A1W2BT24"/>
<dbReference type="GO" id="GO:0005829">
    <property type="term" value="C:cytosol"/>
    <property type="evidence" value="ECO:0007669"/>
    <property type="project" value="UniProtKB-ARBA"/>
</dbReference>
<evidence type="ECO:0000256" key="3">
    <source>
        <dbReference type="ARBA" id="ARBA00010835"/>
    </source>
</evidence>
<evidence type="ECO:0000313" key="13">
    <source>
        <dbReference type="Proteomes" id="UP000192418"/>
    </source>
</evidence>
<comment type="subcellular location">
    <subcellularLocation>
        <location evidence="2 7">Cytoplasm</location>
    </subcellularLocation>
</comment>
<dbReference type="SUPFAM" id="SSF75620">
    <property type="entry name" value="Release factor"/>
    <property type="match status" value="1"/>
</dbReference>
<dbReference type="EMBL" id="FWXY01000009">
    <property type="protein sequence ID" value="SMC76137.1"/>
    <property type="molecule type" value="Genomic_DNA"/>
</dbReference>
<protein>
    <recommendedName>
        <fullName evidence="7 8">Peptide chain release factor 1</fullName>
        <shortName evidence="7">RF-1</shortName>
    </recommendedName>
</protein>
<dbReference type="Pfam" id="PF00472">
    <property type="entry name" value="RF-1"/>
    <property type="match status" value="1"/>
</dbReference>
<evidence type="ECO:0000256" key="4">
    <source>
        <dbReference type="ARBA" id="ARBA00022481"/>
    </source>
</evidence>
<dbReference type="Gene3D" id="3.30.70.1660">
    <property type="match status" value="2"/>
</dbReference>
<evidence type="ECO:0000256" key="6">
    <source>
        <dbReference type="ARBA" id="ARBA00022917"/>
    </source>
</evidence>
<keyword evidence="6 7" id="KW-0648">Protein biosynthesis</keyword>
<feature type="modified residue" description="N5-methylglutamine" evidence="7">
    <location>
        <position position="232"/>
    </location>
</feature>
<dbReference type="Proteomes" id="UP000192418">
    <property type="component" value="Unassembled WGS sequence"/>
</dbReference>
<dbReference type="NCBIfam" id="TIGR00019">
    <property type="entry name" value="prfA"/>
    <property type="match status" value="1"/>
</dbReference>
<proteinExistence type="inferred from homology"/>
<dbReference type="InterPro" id="IPR004373">
    <property type="entry name" value="RF-1"/>
</dbReference>
<dbReference type="FunFam" id="3.30.70.1660:FF:000002">
    <property type="entry name" value="Peptide chain release factor 1"/>
    <property type="match status" value="1"/>
</dbReference>